<dbReference type="Gene3D" id="1.25.40.10">
    <property type="entry name" value="Tetratricopeptide repeat domain"/>
    <property type="match status" value="1"/>
</dbReference>
<dbReference type="InterPro" id="IPR011990">
    <property type="entry name" value="TPR-like_helical_dom_sf"/>
</dbReference>
<keyword evidence="1" id="KW-0802">TPR repeat</keyword>
<dbReference type="PROSITE" id="PS50005">
    <property type="entry name" value="TPR"/>
    <property type="match status" value="1"/>
</dbReference>
<feature type="transmembrane region" description="Helical" evidence="2">
    <location>
        <begin position="112"/>
        <end position="133"/>
    </location>
</feature>
<reference evidence="3 4" key="1">
    <citation type="submission" date="2020-03" db="EMBL/GenBank/DDBJ databases">
        <title>Draft Genome Sequence of 2-Methylisoborneol Producing Pseudanabaena yagii Strain GIHE-NHR1 Isolated from North Han River in South Korea.</title>
        <authorList>
            <person name="Jeong J."/>
        </authorList>
    </citation>
    <scope>NUCLEOTIDE SEQUENCE [LARGE SCALE GENOMIC DNA]</scope>
    <source>
        <strain evidence="3 4">GIHE-NHR1</strain>
    </source>
</reference>
<proteinExistence type="predicted"/>
<protein>
    <recommendedName>
        <fullName evidence="5">Tetratricopeptide repeat protein</fullName>
    </recommendedName>
</protein>
<gene>
    <name evidence="3" type="ORF">HC246_04440</name>
</gene>
<feature type="repeat" description="TPR" evidence="1">
    <location>
        <begin position="181"/>
        <end position="214"/>
    </location>
</feature>
<dbReference type="SUPFAM" id="SSF48452">
    <property type="entry name" value="TPR-like"/>
    <property type="match status" value="1"/>
</dbReference>
<evidence type="ECO:0000256" key="2">
    <source>
        <dbReference type="SAM" id="Phobius"/>
    </source>
</evidence>
<sequence length="725" mass="82348">MRSRDRLQDELSQVAQLDDEQLVKLAELDLELKQRSDIACTDKELKQMRQNLQPPESAWWWYLDPVIEDSQAKTWLDKFDWVWNVGTVVCLVVATSFITQTAKAFSNEGFDFLGTLSTIGQGAGLAFVAGGALTDKGKKAVESTLMSMKIPASLHAEATFGASLLLMGAAYGIHQNLPKVGDFYFDQAQQHEKNGEWSQAVQSYKRALNFAQDDYKSQIAIGFLYEKLGNFDEALKVYKKGSFYGVPQFLNAQARVMLMSELQKNNWQGGIDEDVVREAESLLERANKAITNYSLKWDDPSKDHRLSADIQINQAIAEMAKLKYEGNISEKTKNSLNEIADNLFYLEDEVKKSQSAKQDPVTIASTLGSKRTKCYYQQAFLLGRISGSSRVHGSDPLMNDKDLSDDCTFGLSLGVNFYIPSDVTLFKNYYKKFISSNLDVHSASEISNISSFMGLVYFYRQQEAISKYGNRIVLIQDFETWLDLANQWSQIIQKNYVKGYKKYTQDIIWRLLLSKDGELIAYFAYDDQSRELGNTQTFITQALEKKTINTLSTELAKGGKIEFVDFKIVLSPEGKVKHILPWAMAYPNTLKYLGENCKDENCKNLILEPRISSVFKEYVPDLNNSSELGALQAILQLNHNFLALKNDKGIYYEEPAIFKLKVSADGQIVDYEAMNQVAIQRLEKQLPYANFKTPQFPELVKASYTNFRLEVRGFQIKFAPWSDPK</sequence>
<comment type="caution">
    <text evidence="3">The sequence shown here is derived from an EMBL/GenBank/DDBJ whole genome shotgun (WGS) entry which is preliminary data.</text>
</comment>
<keyword evidence="2" id="KW-1133">Transmembrane helix</keyword>
<feature type="transmembrane region" description="Helical" evidence="2">
    <location>
        <begin position="154"/>
        <end position="173"/>
    </location>
</feature>
<accession>A0ABX1LMD6</accession>
<evidence type="ECO:0000256" key="1">
    <source>
        <dbReference type="PROSITE-ProRule" id="PRU00339"/>
    </source>
</evidence>
<dbReference type="Proteomes" id="UP000738376">
    <property type="component" value="Unassembled WGS sequence"/>
</dbReference>
<keyword evidence="2" id="KW-0472">Membrane</keyword>
<keyword evidence="4" id="KW-1185">Reference proteome</keyword>
<evidence type="ECO:0008006" key="5">
    <source>
        <dbReference type="Google" id="ProtNLM"/>
    </source>
</evidence>
<dbReference type="EMBL" id="JAAVJL010000001">
    <property type="protein sequence ID" value="NMF57287.1"/>
    <property type="molecule type" value="Genomic_DNA"/>
</dbReference>
<feature type="transmembrane region" description="Helical" evidence="2">
    <location>
        <begin position="81"/>
        <end position="100"/>
    </location>
</feature>
<dbReference type="RefSeq" id="WP_169362342.1">
    <property type="nucleotide sequence ID" value="NZ_JAAVJL010000001.1"/>
</dbReference>
<dbReference type="SMART" id="SM00028">
    <property type="entry name" value="TPR"/>
    <property type="match status" value="2"/>
</dbReference>
<evidence type="ECO:0000313" key="4">
    <source>
        <dbReference type="Proteomes" id="UP000738376"/>
    </source>
</evidence>
<keyword evidence="2" id="KW-0812">Transmembrane</keyword>
<organism evidence="3 4">
    <name type="scientific">Pseudanabaena yagii GIHE-NHR1</name>
    <dbReference type="NCBI Taxonomy" id="2722753"/>
    <lineage>
        <taxon>Bacteria</taxon>
        <taxon>Bacillati</taxon>
        <taxon>Cyanobacteriota</taxon>
        <taxon>Cyanophyceae</taxon>
        <taxon>Pseudanabaenales</taxon>
        <taxon>Pseudanabaenaceae</taxon>
        <taxon>Pseudanabaena</taxon>
        <taxon>Pseudanabaena yagii</taxon>
    </lineage>
</organism>
<evidence type="ECO:0000313" key="3">
    <source>
        <dbReference type="EMBL" id="NMF57287.1"/>
    </source>
</evidence>
<name>A0ABX1LMD6_9CYAN</name>
<dbReference type="InterPro" id="IPR019734">
    <property type="entry name" value="TPR_rpt"/>
</dbReference>